<evidence type="ECO:0000313" key="1">
    <source>
        <dbReference type="EMBL" id="OBQ42416.1"/>
    </source>
</evidence>
<comment type="caution">
    <text evidence="1">The sequence shown here is derived from an EMBL/GenBank/DDBJ whole genome shotgun (WGS) entry which is preliminary data.</text>
</comment>
<proteinExistence type="predicted"/>
<name>A0A1B7WZ66_APHFL</name>
<evidence type="ECO:0000313" key="2">
    <source>
        <dbReference type="Proteomes" id="UP000092093"/>
    </source>
</evidence>
<dbReference type="EMBL" id="LJOW01000106">
    <property type="protein sequence ID" value="OBQ42416.1"/>
    <property type="molecule type" value="Genomic_DNA"/>
</dbReference>
<sequence>MLHLFGFLYPKKAKIIKNIMPILLKILKYRVNIVSILNNNKAIMTKVKAIADKFFGGNVENFLTEMAGTGFKVDGWSDTTELPLDAEGFRSKVFVVLTKSGVTEKAFRAALSSWSVQSATENINDEPINSVQPGAIEKIEDTVIDAIAVQNAGIQQLSEIQLDQQISEARTSGVTEGIVLELAKLDGKFETQVQIRDILTNVNKTMHEDQKTKALSLAGGLLTKIQGSYSRSSEASRASKVNQEATEGLVATIFERLAGLNNPPSQSSEGK</sequence>
<protein>
    <submittedName>
        <fullName evidence="1">Uncharacterized protein</fullName>
    </submittedName>
</protein>
<reference evidence="1 2" key="1">
    <citation type="submission" date="2015-09" db="EMBL/GenBank/DDBJ databases">
        <title>Aphanizomenon flos-aquae WA102.</title>
        <authorList>
            <person name="Driscoll C."/>
        </authorList>
    </citation>
    <scope>NUCLEOTIDE SEQUENCE [LARGE SCALE GENOMIC DNA]</scope>
    <source>
        <strain evidence="1">WA102</strain>
    </source>
</reference>
<organism evidence="1 2">
    <name type="scientific">Aphanizomenon flos-aquae WA102</name>
    <dbReference type="NCBI Taxonomy" id="1710896"/>
    <lineage>
        <taxon>Bacteria</taxon>
        <taxon>Bacillati</taxon>
        <taxon>Cyanobacteriota</taxon>
        <taxon>Cyanophyceae</taxon>
        <taxon>Nostocales</taxon>
        <taxon>Aphanizomenonaceae</taxon>
        <taxon>Aphanizomenon</taxon>
    </lineage>
</organism>
<accession>A0A1B7WZ66</accession>
<gene>
    <name evidence="1" type="ORF">AN484_17870</name>
</gene>
<dbReference type="AlphaFoldDB" id="A0A1B7WZ66"/>
<dbReference type="Proteomes" id="UP000092093">
    <property type="component" value="Unassembled WGS sequence"/>
</dbReference>